<evidence type="ECO:0000313" key="1">
    <source>
        <dbReference type="EMBL" id="GAJ16855.1"/>
    </source>
</evidence>
<protein>
    <submittedName>
        <fullName evidence="1">Uncharacterized protein</fullName>
    </submittedName>
</protein>
<feature type="non-terminal residue" evidence="1">
    <location>
        <position position="49"/>
    </location>
</feature>
<proteinExistence type="predicted"/>
<comment type="caution">
    <text evidence="1">The sequence shown here is derived from an EMBL/GenBank/DDBJ whole genome shotgun (WGS) entry which is preliminary data.</text>
</comment>
<gene>
    <name evidence="1" type="ORF">S12H4_63258</name>
</gene>
<name>X1VY03_9ZZZZ</name>
<reference evidence="1" key="1">
    <citation type="journal article" date="2014" name="Front. Microbiol.">
        <title>High frequency of phylogenetically diverse reductive dehalogenase-homologous genes in deep subseafloor sedimentary metagenomes.</title>
        <authorList>
            <person name="Kawai M."/>
            <person name="Futagami T."/>
            <person name="Toyoda A."/>
            <person name="Takaki Y."/>
            <person name="Nishi S."/>
            <person name="Hori S."/>
            <person name="Arai W."/>
            <person name="Tsubouchi T."/>
            <person name="Morono Y."/>
            <person name="Uchiyama I."/>
            <person name="Ito T."/>
            <person name="Fujiyama A."/>
            <person name="Inagaki F."/>
            <person name="Takami H."/>
        </authorList>
    </citation>
    <scope>NUCLEOTIDE SEQUENCE</scope>
    <source>
        <strain evidence="1">Expedition CK06-06</strain>
    </source>
</reference>
<feature type="non-terminal residue" evidence="1">
    <location>
        <position position="1"/>
    </location>
</feature>
<sequence>RLERDLRIAISEFAPGSQVVANGYIWESAGLKVVKDRALDEYWCAVCPN</sequence>
<organism evidence="1">
    <name type="scientific">marine sediment metagenome</name>
    <dbReference type="NCBI Taxonomy" id="412755"/>
    <lineage>
        <taxon>unclassified sequences</taxon>
        <taxon>metagenomes</taxon>
        <taxon>ecological metagenomes</taxon>
    </lineage>
</organism>
<dbReference type="AlphaFoldDB" id="X1VY03"/>
<dbReference type="EMBL" id="BARW01042907">
    <property type="protein sequence ID" value="GAJ16855.1"/>
    <property type="molecule type" value="Genomic_DNA"/>
</dbReference>
<accession>X1VY03</accession>